<keyword evidence="2" id="KW-1185">Reference proteome</keyword>
<dbReference type="Proteomes" id="UP000198420">
    <property type="component" value="Unassembled WGS sequence"/>
</dbReference>
<dbReference type="EMBL" id="FZNP01000001">
    <property type="protein sequence ID" value="SNR24322.1"/>
    <property type="molecule type" value="Genomic_DNA"/>
</dbReference>
<protein>
    <submittedName>
        <fullName evidence="1">FXSXX-COOH protein</fullName>
    </submittedName>
</protein>
<accession>A0A238UQB1</accession>
<organism evidence="1 2">
    <name type="scientific">Actinomadura mexicana</name>
    <dbReference type="NCBI Taxonomy" id="134959"/>
    <lineage>
        <taxon>Bacteria</taxon>
        <taxon>Bacillati</taxon>
        <taxon>Actinomycetota</taxon>
        <taxon>Actinomycetes</taxon>
        <taxon>Streptosporangiales</taxon>
        <taxon>Thermomonosporaceae</taxon>
        <taxon>Actinomadura</taxon>
    </lineage>
</organism>
<reference evidence="2" key="1">
    <citation type="submission" date="2017-06" db="EMBL/GenBank/DDBJ databases">
        <authorList>
            <person name="Varghese N."/>
            <person name="Submissions S."/>
        </authorList>
    </citation>
    <scope>NUCLEOTIDE SEQUENCE [LARGE SCALE GENOMIC DNA]</scope>
    <source>
        <strain evidence="2">DSM 44485</strain>
    </source>
</reference>
<dbReference type="RefSeq" id="WP_179278629.1">
    <property type="nucleotide sequence ID" value="NZ_FZNP01000001.1"/>
</dbReference>
<proteinExistence type="predicted"/>
<gene>
    <name evidence="1" type="ORF">SAMN06265355_101290</name>
</gene>
<name>A0A238UQB1_9ACTN</name>
<dbReference type="AlphaFoldDB" id="A0A238UQB1"/>
<evidence type="ECO:0000313" key="2">
    <source>
        <dbReference type="Proteomes" id="UP000198420"/>
    </source>
</evidence>
<sequence length="56" mass="6408">MDDASEELPTTIIDVTDFDLDQMDALPSEALRRAVNRIYCENLQESALYLTFNARI</sequence>
<evidence type="ECO:0000313" key="1">
    <source>
        <dbReference type="EMBL" id="SNR24322.1"/>
    </source>
</evidence>